<organism evidence="3 4">
    <name type="scientific">Candidatus Magasanikbacteria bacterium CG10_big_fil_rev_8_21_14_0_10_36_16</name>
    <dbReference type="NCBI Taxonomy" id="1974645"/>
    <lineage>
        <taxon>Bacteria</taxon>
        <taxon>Candidatus Magasanikiibacteriota</taxon>
    </lineage>
</organism>
<evidence type="ECO:0000313" key="3">
    <source>
        <dbReference type="EMBL" id="PIR78441.1"/>
    </source>
</evidence>
<feature type="signal peptide" evidence="1">
    <location>
        <begin position="1"/>
        <end position="27"/>
    </location>
</feature>
<dbReference type="Gene3D" id="1.20.1260.10">
    <property type="match status" value="1"/>
</dbReference>
<sequence length="244" mass="26556">MKKSLLAISAFSVLLFVGAGCSKVSNAPTTSLNTPSNTTSVTETDTGAQNVNMVEVDNDGIATISSQALYDQLGKHVGDKATQGDQMALPYMYESEKVAESLFLAWNTTHELPILFSLSQSHAEQKNVIEIVMGGLQVDLSSAVLEDGKFKDDNIQNLYNKLLPIGNEMRDKAYTSGLLLEESIITNIDTYLERGIDGLSKTIFEAIKESSGKNMKVLNDLLIKDGATYVPQVLSQSEFDSFVK</sequence>
<protein>
    <recommendedName>
        <fullName evidence="2">DUF2202 domain-containing protein</fullName>
    </recommendedName>
</protein>
<dbReference type="EMBL" id="PFBU01000029">
    <property type="protein sequence ID" value="PIR78441.1"/>
    <property type="molecule type" value="Genomic_DNA"/>
</dbReference>
<proteinExistence type="predicted"/>
<dbReference type="Proteomes" id="UP000230852">
    <property type="component" value="Unassembled WGS sequence"/>
</dbReference>
<dbReference type="Pfam" id="PF09968">
    <property type="entry name" value="DUF2202"/>
    <property type="match status" value="1"/>
</dbReference>
<evidence type="ECO:0000313" key="4">
    <source>
        <dbReference type="Proteomes" id="UP000230852"/>
    </source>
</evidence>
<comment type="caution">
    <text evidence="3">The sequence shown here is derived from an EMBL/GenBank/DDBJ whole genome shotgun (WGS) entry which is preliminary data.</text>
</comment>
<feature type="domain" description="DUF2202" evidence="2">
    <location>
        <begin position="88"/>
        <end position="243"/>
    </location>
</feature>
<dbReference type="InterPro" id="IPR012347">
    <property type="entry name" value="Ferritin-like"/>
</dbReference>
<dbReference type="AlphaFoldDB" id="A0A2H0TYY9"/>
<gene>
    <name evidence="3" type="ORF">COU28_01585</name>
</gene>
<evidence type="ECO:0000256" key="1">
    <source>
        <dbReference type="SAM" id="SignalP"/>
    </source>
</evidence>
<name>A0A2H0TYY9_9BACT</name>
<keyword evidence="1" id="KW-0732">Signal</keyword>
<reference evidence="4" key="1">
    <citation type="submission" date="2017-09" db="EMBL/GenBank/DDBJ databases">
        <title>Depth-based differentiation of microbial function through sediment-hosted aquifers and enrichment of novel symbionts in the deep terrestrial subsurface.</title>
        <authorList>
            <person name="Probst A.J."/>
            <person name="Ladd B."/>
            <person name="Jarett J.K."/>
            <person name="Geller-Mcgrath D.E."/>
            <person name="Sieber C.M.K."/>
            <person name="Emerson J.B."/>
            <person name="Anantharaman K."/>
            <person name="Thomas B.C."/>
            <person name="Malmstrom R."/>
            <person name="Stieglmeier M."/>
            <person name="Klingl A."/>
            <person name="Woyke T."/>
            <person name="Ryan C.M."/>
            <person name="Banfield J.F."/>
        </authorList>
    </citation>
    <scope>NUCLEOTIDE SEQUENCE [LARGE SCALE GENOMIC DNA]</scope>
</reference>
<evidence type="ECO:0000259" key="2">
    <source>
        <dbReference type="Pfam" id="PF09968"/>
    </source>
</evidence>
<dbReference type="InterPro" id="IPR019243">
    <property type="entry name" value="DUF2202"/>
</dbReference>
<feature type="chain" id="PRO_5013601182" description="DUF2202 domain-containing protein" evidence="1">
    <location>
        <begin position="28"/>
        <end position="244"/>
    </location>
</feature>
<dbReference type="PROSITE" id="PS51257">
    <property type="entry name" value="PROKAR_LIPOPROTEIN"/>
    <property type="match status" value="1"/>
</dbReference>
<accession>A0A2H0TYY9</accession>